<dbReference type="InterPro" id="IPR017964">
    <property type="entry name" value="DNA-dir_DNA_pol_B_CS"/>
</dbReference>
<evidence type="ECO:0000256" key="11">
    <source>
        <dbReference type="ARBA" id="ARBA00023242"/>
    </source>
</evidence>
<feature type="region of interest" description="Disordered" evidence="13">
    <location>
        <begin position="362"/>
        <end position="390"/>
    </location>
</feature>
<evidence type="ECO:0000256" key="10">
    <source>
        <dbReference type="ARBA" id="ARBA00023125"/>
    </source>
</evidence>
<dbReference type="Gene3D" id="3.90.1600.10">
    <property type="entry name" value="Palm domain of DNA polymerase"/>
    <property type="match status" value="1"/>
</dbReference>
<dbReference type="EMBL" id="CAJVPK010001349">
    <property type="protein sequence ID" value="CAG8582995.1"/>
    <property type="molecule type" value="Genomic_DNA"/>
</dbReference>
<dbReference type="CDD" id="cd05776">
    <property type="entry name" value="DNA_polB_alpha_exo"/>
    <property type="match status" value="1"/>
</dbReference>
<dbReference type="Pfam" id="PF03104">
    <property type="entry name" value="DNA_pol_B_exo1"/>
    <property type="match status" value="1"/>
</dbReference>
<dbReference type="PRINTS" id="PR00106">
    <property type="entry name" value="DNAPOLB"/>
</dbReference>
<evidence type="ECO:0000256" key="12">
    <source>
        <dbReference type="RuleBase" id="RU000442"/>
    </source>
</evidence>
<dbReference type="AlphaFoldDB" id="A0A9N9C180"/>
<evidence type="ECO:0000256" key="2">
    <source>
        <dbReference type="ARBA" id="ARBA00005755"/>
    </source>
</evidence>
<dbReference type="Gene3D" id="3.30.420.10">
    <property type="entry name" value="Ribonuclease H-like superfamily/Ribonuclease H"/>
    <property type="match status" value="1"/>
</dbReference>
<dbReference type="GO" id="GO:0000166">
    <property type="term" value="F:nucleotide binding"/>
    <property type="evidence" value="ECO:0007669"/>
    <property type="project" value="InterPro"/>
</dbReference>
<feature type="domain" description="DNA-directed DNA polymerase family B exonuclease" evidence="15">
    <location>
        <begin position="14"/>
        <end position="265"/>
    </location>
</feature>
<feature type="non-terminal residue" evidence="17">
    <location>
        <position position="1"/>
    </location>
</feature>
<proteinExistence type="inferred from homology"/>
<dbReference type="PANTHER" id="PTHR45861:SF1">
    <property type="entry name" value="DNA POLYMERASE ALPHA CATALYTIC SUBUNIT"/>
    <property type="match status" value="1"/>
</dbReference>
<evidence type="ECO:0000259" key="16">
    <source>
        <dbReference type="Pfam" id="PF08996"/>
    </source>
</evidence>
<accession>A0A9N9C180</accession>
<sequence length="937" mass="107126">PSLPSDLSGKTFSHVFGTQYSALELFLIKRKIRGPCWLEINNAVIEKRKISWCKCELAIGNPKNIKPMSEADLSEPLKPPPLKIMSLSLRTVMNHQKHVNETVAFSARVYPQVNLDGSVSVKNLAANQYTSIRQLTDMPWWPSQFEDLVKKRKDQLHLTLETTEFALLNRFLAIIKQNDPDVIVGHNFVGFDLDVLLHRMKILKIKDWSSLGRLHRLAMPPLNTKDKGRNDSSSAEKGIISGRLVCDTYQSSKEFIRSKNFSLTELVSTYLGVIRKDIAYDKIASNYNSAQQLYDMVLHCRYDSILTSELMFKLHLLPLTKQLTNLAGNIWSKTLDGARANRNDYLLLHEFHKLKYICPEKNPPKSKSMTSEKVTGEDDEGEKTEPIKGTRKKPTYAGGLVLEPKIGFYDKYVVLLDFNSLYPSIIQEYNICFTTVVRSGLENEDQIPEAPDSDMNQGILPKIISNLVERRRQVKKYMNDPNIIDSEREQFDIRQRALKLTANSMYGCLGTTFSRFYAKPLAMLITSKGREILQNTVELAESENMEVIYGDTDSIMIYTNTTDIKEALEVGKTLRRKANERYKLIEIEVEGFFEKLLLLKKKKYAAIKLEINEINGNIKSRSNETKGLDLVRRDWCELVIDASRYVLDQILSASSDRELVLENIHNYLKKLGNDTRSGNFPINKFIIHKVLAKAPEDYPDIKSQPHVQVALRIKKRGLSARQGDTIPYIICKRVDEENNASTNNKAVSEKAFHPEEIRNDSGLQIDYKWYLVQQVHAAVTRLIEPIDGTNSALIADCLGFEPPRHNTSTSVIAQTFQTLESQISDEERFKNVEKLTLKCIHCKEARIYDILNLDLEKEEHRLEVTGIICGNKHCNKALPLPSVLAQVTCKIRKNIKRYYDGWHICDEEDCRYKTRMITAKRKCVCNGCSGTLLEEVN</sequence>
<name>A0A9N9C180_9GLOM</name>
<dbReference type="Gene3D" id="1.10.132.60">
    <property type="entry name" value="DNA polymerase family B, C-terminal domain"/>
    <property type="match status" value="1"/>
</dbReference>
<dbReference type="InterPro" id="IPR015088">
    <property type="entry name" value="Znf_DNA-dir_DNA_pol_B_alpha"/>
</dbReference>
<dbReference type="InterPro" id="IPR006134">
    <property type="entry name" value="DNA-dir_DNA_pol_B_multi_dom"/>
</dbReference>
<dbReference type="GO" id="GO:0003887">
    <property type="term" value="F:DNA-directed DNA polymerase activity"/>
    <property type="evidence" value="ECO:0007669"/>
    <property type="project" value="UniProtKB-KW"/>
</dbReference>
<keyword evidence="6" id="KW-0479">Metal-binding</keyword>
<dbReference type="Gene3D" id="1.10.3200.20">
    <property type="entry name" value="DNA Polymerase alpha, zinc finger"/>
    <property type="match status" value="1"/>
</dbReference>
<dbReference type="SMART" id="SM00486">
    <property type="entry name" value="POLBc"/>
    <property type="match status" value="1"/>
</dbReference>
<dbReference type="InterPro" id="IPR043502">
    <property type="entry name" value="DNA/RNA_pol_sf"/>
</dbReference>
<comment type="caution">
    <text evidence="17">The sequence shown here is derived from an EMBL/GenBank/DDBJ whole genome shotgun (WGS) entry which is preliminary data.</text>
</comment>
<evidence type="ECO:0000256" key="4">
    <source>
        <dbReference type="ARBA" id="ARBA00022695"/>
    </source>
</evidence>
<evidence type="ECO:0000313" key="17">
    <source>
        <dbReference type="EMBL" id="CAG8582995.1"/>
    </source>
</evidence>
<keyword evidence="10 12" id="KW-0238">DNA-binding</keyword>
<keyword evidence="5 12" id="KW-0235">DNA replication</keyword>
<dbReference type="GO" id="GO:0003682">
    <property type="term" value="F:chromatin binding"/>
    <property type="evidence" value="ECO:0007669"/>
    <property type="project" value="TreeGrafter"/>
</dbReference>
<evidence type="ECO:0000256" key="6">
    <source>
        <dbReference type="ARBA" id="ARBA00022723"/>
    </source>
</evidence>
<keyword evidence="7" id="KW-0863">Zinc-finger</keyword>
<dbReference type="SUPFAM" id="SSF56672">
    <property type="entry name" value="DNA/RNA polymerases"/>
    <property type="match status" value="1"/>
</dbReference>
<evidence type="ECO:0000256" key="8">
    <source>
        <dbReference type="ARBA" id="ARBA00022833"/>
    </source>
</evidence>
<dbReference type="GO" id="GO:1902975">
    <property type="term" value="P:mitotic DNA replication initiation"/>
    <property type="evidence" value="ECO:0007669"/>
    <property type="project" value="InterPro"/>
</dbReference>
<dbReference type="Pfam" id="PF08996">
    <property type="entry name" value="zf-DNA_Pol"/>
    <property type="match status" value="1"/>
</dbReference>
<organism evidence="17 18">
    <name type="scientific">Diversispora eburnea</name>
    <dbReference type="NCBI Taxonomy" id="1213867"/>
    <lineage>
        <taxon>Eukaryota</taxon>
        <taxon>Fungi</taxon>
        <taxon>Fungi incertae sedis</taxon>
        <taxon>Mucoromycota</taxon>
        <taxon>Glomeromycotina</taxon>
        <taxon>Glomeromycetes</taxon>
        <taxon>Diversisporales</taxon>
        <taxon>Diversisporaceae</taxon>
        <taxon>Diversispora</taxon>
    </lineage>
</organism>
<keyword evidence="3 12" id="KW-0808">Transferase</keyword>
<feature type="domain" description="Zinc finger DNA-directed DNA polymerase family B alpha" evidence="16">
    <location>
        <begin position="821"/>
        <end position="936"/>
    </location>
</feature>
<dbReference type="GO" id="GO:0003688">
    <property type="term" value="F:DNA replication origin binding"/>
    <property type="evidence" value="ECO:0007669"/>
    <property type="project" value="TreeGrafter"/>
</dbReference>
<keyword evidence="9 12" id="KW-0239">DNA-directed DNA polymerase</keyword>
<dbReference type="Pfam" id="PF00136">
    <property type="entry name" value="DNA_pol_B"/>
    <property type="match status" value="1"/>
</dbReference>
<dbReference type="InterPro" id="IPR012337">
    <property type="entry name" value="RNaseH-like_sf"/>
</dbReference>
<dbReference type="GO" id="GO:0008270">
    <property type="term" value="F:zinc ion binding"/>
    <property type="evidence" value="ECO:0007669"/>
    <property type="project" value="UniProtKB-KW"/>
</dbReference>
<keyword evidence="18" id="KW-1185">Reference proteome</keyword>
<evidence type="ECO:0000256" key="7">
    <source>
        <dbReference type="ARBA" id="ARBA00022771"/>
    </source>
</evidence>
<dbReference type="Gene3D" id="2.40.50.730">
    <property type="match status" value="1"/>
</dbReference>
<evidence type="ECO:0000313" key="18">
    <source>
        <dbReference type="Proteomes" id="UP000789706"/>
    </source>
</evidence>
<protein>
    <recommendedName>
        <fullName evidence="12">DNA polymerase</fullName>
        <ecNumber evidence="12">2.7.7.7</ecNumber>
    </recommendedName>
</protein>
<evidence type="ECO:0000256" key="9">
    <source>
        <dbReference type="ARBA" id="ARBA00022932"/>
    </source>
</evidence>
<dbReference type="PANTHER" id="PTHR45861">
    <property type="entry name" value="DNA POLYMERASE ALPHA CATALYTIC SUBUNIT"/>
    <property type="match status" value="1"/>
</dbReference>
<dbReference type="InterPro" id="IPR038256">
    <property type="entry name" value="Pol_alpha_znc_sf"/>
</dbReference>
<evidence type="ECO:0000256" key="5">
    <source>
        <dbReference type="ARBA" id="ARBA00022705"/>
    </source>
</evidence>
<evidence type="ECO:0000259" key="14">
    <source>
        <dbReference type="Pfam" id="PF00136"/>
    </source>
</evidence>
<dbReference type="InterPro" id="IPR045846">
    <property type="entry name" value="POLBc_alpha"/>
</dbReference>
<dbReference type="GO" id="GO:0006272">
    <property type="term" value="P:leading strand elongation"/>
    <property type="evidence" value="ECO:0007669"/>
    <property type="project" value="TreeGrafter"/>
</dbReference>
<dbReference type="EC" id="2.7.7.7" evidence="12"/>
<keyword evidence="4 12" id="KW-0548">Nucleotidyltransferase</keyword>
<evidence type="ECO:0000256" key="3">
    <source>
        <dbReference type="ARBA" id="ARBA00022679"/>
    </source>
</evidence>
<comment type="catalytic activity">
    <reaction evidence="12">
        <text>DNA(n) + a 2'-deoxyribonucleoside 5'-triphosphate = DNA(n+1) + diphosphate</text>
        <dbReference type="Rhea" id="RHEA:22508"/>
        <dbReference type="Rhea" id="RHEA-COMP:17339"/>
        <dbReference type="Rhea" id="RHEA-COMP:17340"/>
        <dbReference type="ChEBI" id="CHEBI:33019"/>
        <dbReference type="ChEBI" id="CHEBI:61560"/>
        <dbReference type="ChEBI" id="CHEBI:173112"/>
        <dbReference type="EC" id="2.7.7.7"/>
    </reaction>
</comment>
<evidence type="ECO:0000256" key="13">
    <source>
        <dbReference type="SAM" id="MobiDB-lite"/>
    </source>
</evidence>
<dbReference type="SUPFAM" id="SSF53098">
    <property type="entry name" value="Ribonuclease H-like"/>
    <property type="match status" value="1"/>
</dbReference>
<dbReference type="Proteomes" id="UP000789706">
    <property type="component" value="Unassembled WGS sequence"/>
</dbReference>
<dbReference type="GO" id="GO:0003697">
    <property type="term" value="F:single-stranded DNA binding"/>
    <property type="evidence" value="ECO:0007669"/>
    <property type="project" value="TreeGrafter"/>
</dbReference>
<dbReference type="InterPro" id="IPR006172">
    <property type="entry name" value="DNA-dir_DNA_pol_B"/>
</dbReference>
<dbReference type="InterPro" id="IPR023211">
    <property type="entry name" value="DNA_pol_palm_dom_sf"/>
</dbReference>
<keyword evidence="8" id="KW-0862">Zinc</keyword>
<dbReference type="PROSITE" id="PS00116">
    <property type="entry name" value="DNA_POLYMERASE_B"/>
    <property type="match status" value="1"/>
</dbReference>
<feature type="domain" description="DNA-directed DNA polymerase family B multifunctional" evidence="14">
    <location>
        <begin position="330"/>
        <end position="786"/>
    </location>
</feature>
<dbReference type="GO" id="GO:0005658">
    <property type="term" value="C:alpha DNA polymerase:primase complex"/>
    <property type="evidence" value="ECO:0007669"/>
    <property type="project" value="TreeGrafter"/>
</dbReference>
<dbReference type="NCBIfam" id="TIGR00592">
    <property type="entry name" value="pol2"/>
    <property type="match status" value="1"/>
</dbReference>
<comment type="similarity">
    <text evidence="2 12">Belongs to the DNA polymerase type-B family.</text>
</comment>
<dbReference type="Gene3D" id="1.10.287.690">
    <property type="entry name" value="Helix hairpin bin"/>
    <property type="match status" value="1"/>
</dbReference>
<evidence type="ECO:0000256" key="1">
    <source>
        <dbReference type="ARBA" id="ARBA00004123"/>
    </source>
</evidence>
<gene>
    <name evidence="17" type="ORF">DEBURN_LOCUS8664</name>
</gene>
<dbReference type="InterPro" id="IPR006133">
    <property type="entry name" value="DNA-dir_DNA_pol_B_exonuc"/>
</dbReference>
<dbReference type="OrthoDB" id="6755010at2759"/>
<evidence type="ECO:0000259" key="15">
    <source>
        <dbReference type="Pfam" id="PF03104"/>
    </source>
</evidence>
<dbReference type="GO" id="GO:0006273">
    <property type="term" value="P:lagging strand elongation"/>
    <property type="evidence" value="ECO:0007669"/>
    <property type="project" value="TreeGrafter"/>
</dbReference>
<dbReference type="InterPro" id="IPR042087">
    <property type="entry name" value="DNA_pol_B_thumb"/>
</dbReference>
<dbReference type="Gene3D" id="6.10.10.100">
    <property type="match status" value="1"/>
</dbReference>
<dbReference type="CDD" id="cd05532">
    <property type="entry name" value="POLBc_alpha"/>
    <property type="match status" value="1"/>
</dbReference>
<dbReference type="FunFam" id="1.10.132.60:FF:000004">
    <property type="entry name" value="DNA polymerase"/>
    <property type="match status" value="1"/>
</dbReference>
<reference evidence="17" key="1">
    <citation type="submission" date="2021-06" db="EMBL/GenBank/DDBJ databases">
        <authorList>
            <person name="Kallberg Y."/>
            <person name="Tangrot J."/>
            <person name="Rosling A."/>
        </authorList>
    </citation>
    <scope>NUCLEOTIDE SEQUENCE</scope>
    <source>
        <strain evidence="17">AZ414A</strain>
    </source>
</reference>
<comment type="subcellular location">
    <subcellularLocation>
        <location evidence="1">Nucleus</location>
    </subcellularLocation>
</comment>
<keyword evidence="11" id="KW-0539">Nucleus</keyword>
<dbReference type="InterPro" id="IPR036397">
    <property type="entry name" value="RNaseH_sf"/>
</dbReference>